<accession>A0A0U5JF18</accession>
<dbReference type="InterPro" id="IPR029069">
    <property type="entry name" value="HotDog_dom_sf"/>
</dbReference>
<evidence type="ECO:0000313" key="3">
    <source>
        <dbReference type="Proteomes" id="UP000069902"/>
    </source>
</evidence>
<gene>
    <name evidence="2" type="ORF">PNK_1789</name>
</gene>
<dbReference type="Gene3D" id="3.10.129.10">
    <property type="entry name" value="Hotdog Thioesterase"/>
    <property type="match status" value="1"/>
</dbReference>
<evidence type="ECO:0000313" key="2">
    <source>
        <dbReference type="EMBL" id="CUI17396.1"/>
    </source>
</evidence>
<proteinExistence type="predicted"/>
<dbReference type="KEGG" id="pnl:PNK_1789"/>
<dbReference type="AlphaFoldDB" id="A0A0U5JF18"/>
<protein>
    <recommendedName>
        <fullName evidence="1">Thioesterase putative domain-containing protein</fullName>
    </recommendedName>
</protein>
<name>A0A0U5JF18_9BACT</name>
<dbReference type="InterPro" id="IPR012660">
    <property type="entry name" value="YiiD_C"/>
</dbReference>
<sequence>MEKELEAYLHKHIPLSKAMGIRVEKADPGQVILWAPFAPNINHKQTVFGGSLHALTTLACWGLVYANLKQTEEASAQIVITKSDVAYLAPVDGDFRAECLRPADDEWQRFFNMLRLKGKARLNLMATIHHAGRLCVDYRATFAAIK</sequence>
<evidence type="ECO:0000259" key="1">
    <source>
        <dbReference type="Pfam" id="PF09500"/>
    </source>
</evidence>
<reference evidence="3" key="1">
    <citation type="submission" date="2015-09" db="EMBL/GenBank/DDBJ databases">
        <authorList>
            <person name="Bertelli C."/>
        </authorList>
    </citation>
    <scope>NUCLEOTIDE SEQUENCE [LARGE SCALE GENOMIC DNA]</scope>
    <source>
        <strain evidence="3">KNic</strain>
    </source>
</reference>
<dbReference type="NCBIfam" id="TIGR02447">
    <property type="entry name" value="yiiD_Cterm"/>
    <property type="match status" value="1"/>
</dbReference>
<dbReference type="Pfam" id="PF09500">
    <property type="entry name" value="YiiD_C"/>
    <property type="match status" value="1"/>
</dbReference>
<dbReference type="InParanoid" id="A0A0U5JF18"/>
<dbReference type="Proteomes" id="UP000069902">
    <property type="component" value="Chromosome cPNK"/>
</dbReference>
<organism evidence="2 3">
    <name type="scientific">Candidatus Protochlamydia naegleriophila</name>
    <dbReference type="NCBI Taxonomy" id="389348"/>
    <lineage>
        <taxon>Bacteria</taxon>
        <taxon>Pseudomonadati</taxon>
        <taxon>Chlamydiota</taxon>
        <taxon>Chlamydiia</taxon>
        <taxon>Parachlamydiales</taxon>
        <taxon>Parachlamydiaceae</taxon>
        <taxon>Candidatus Protochlamydia</taxon>
    </lineage>
</organism>
<dbReference type="PATRIC" id="fig|389348.3.peg.2009"/>
<feature type="domain" description="Thioesterase putative" evidence="1">
    <location>
        <begin position="3"/>
        <end position="145"/>
    </location>
</feature>
<dbReference type="STRING" id="389348.PNK_1789"/>
<keyword evidence="3" id="KW-1185">Reference proteome</keyword>
<dbReference type="SUPFAM" id="SSF54637">
    <property type="entry name" value="Thioesterase/thiol ester dehydrase-isomerase"/>
    <property type="match status" value="1"/>
</dbReference>
<dbReference type="EMBL" id="LN879502">
    <property type="protein sequence ID" value="CUI17396.1"/>
    <property type="molecule type" value="Genomic_DNA"/>
</dbReference>
<dbReference type="RefSeq" id="WP_032124055.1">
    <property type="nucleotide sequence ID" value="NZ_LN879502.1"/>
</dbReference>